<dbReference type="InParanoid" id="F4REI0"/>
<feature type="compositionally biased region" description="Polar residues" evidence="1">
    <location>
        <begin position="646"/>
        <end position="657"/>
    </location>
</feature>
<feature type="compositionally biased region" description="Low complexity" evidence="1">
    <location>
        <begin position="870"/>
        <end position="884"/>
    </location>
</feature>
<reference evidence="3" key="1">
    <citation type="journal article" date="2011" name="Proc. Natl. Acad. Sci. U.S.A.">
        <title>Obligate biotrophy features unraveled by the genomic analysis of rust fungi.</title>
        <authorList>
            <person name="Duplessis S."/>
            <person name="Cuomo C.A."/>
            <person name="Lin Y.-C."/>
            <person name="Aerts A."/>
            <person name="Tisserant E."/>
            <person name="Veneault-Fourrey C."/>
            <person name="Joly D.L."/>
            <person name="Hacquard S."/>
            <person name="Amselem J."/>
            <person name="Cantarel B.L."/>
            <person name="Chiu R."/>
            <person name="Coutinho P.M."/>
            <person name="Feau N."/>
            <person name="Field M."/>
            <person name="Frey P."/>
            <person name="Gelhaye E."/>
            <person name="Goldberg J."/>
            <person name="Grabherr M.G."/>
            <person name="Kodira C.D."/>
            <person name="Kohler A."/>
            <person name="Kuees U."/>
            <person name="Lindquist E.A."/>
            <person name="Lucas S.M."/>
            <person name="Mago R."/>
            <person name="Mauceli E."/>
            <person name="Morin E."/>
            <person name="Murat C."/>
            <person name="Pangilinan J.L."/>
            <person name="Park R."/>
            <person name="Pearson M."/>
            <person name="Quesneville H."/>
            <person name="Rouhier N."/>
            <person name="Sakthikumar S."/>
            <person name="Salamov A.A."/>
            <person name="Schmutz J."/>
            <person name="Selles B."/>
            <person name="Shapiro H."/>
            <person name="Tanguay P."/>
            <person name="Tuskan G.A."/>
            <person name="Henrissat B."/>
            <person name="Van de Peer Y."/>
            <person name="Rouze P."/>
            <person name="Ellis J.G."/>
            <person name="Dodds P.N."/>
            <person name="Schein J.E."/>
            <person name="Zhong S."/>
            <person name="Hamelin R.C."/>
            <person name="Grigoriev I.V."/>
            <person name="Szabo L.J."/>
            <person name="Martin F."/>
        </authorList>
    </citation>
    <scope>NUCLEOTIDE SEQUENCE [LARGE SCALE GENOMIC DNA]</scope>
    <source>
        <strain evidence="3">98AG31 / pathotype 3-4-7</strain>
    </source>
</reference>
<dbReference type="EMBL" id="GL883098">
    <property type="protein sequence ID" value="EGG09267.1"/>
    <property type="molecule type" value="Genomic_DNA"/>
</dbReference>
<feature type="compositionally biased region" description="Low complexity" evidence="1">
    <location>
        <begin position="695"/>
        <end position="717"/>
    </location>
</feature>
<feature type="compositionally biased region" description="Polar residues" evidence="1">
    <location>
        <begin position="743"/>
        <end position="756"/>
    </location>
</feature>
<dbReference type="GeneID" id="18925686"/>
<feature type="compositionally biased region" description="Polar residues" evidence="1">
    <location>
        <begin position="228"/>
        <end position="242"/>
    </location>
</feature>
<feature type="compositionally biased region" description="Polar residues" evidence="1">
    <location>
        <begin position="774"/>
        <end position="788"/>
    </location>
</feature>
<feature type="region of interest" description="Disordered" evidence="1">
    <location>
        <begin position="444"/>
        <end position="463"/>
    </location>
</feature>
<feature type="compositionally biased region" description="Low complexity" evidence="1">
    <location>
        <begin position="70"/>
        <end position="83"/>
    </location>
</feature>
<feature type="compositionally biased region" description="Polar residues" evidence="1">
    <location>
        <begin position="893"/>
        <end position="906"/>
    </location>
</feature>
<gene>
    <name evidence="2" type="ORF">MELLADRAFT_115817</name>
</gene>
<evidence type="ECO:0000313" key="3">
    <source>
        <dbReference type="Proteomes" id="UP000001072"/>
    </source>
</evidence>
<dbReference type="KEGG" id="mlr:MELLADRAFT_115817"/>
<evidence type="ECO:0000256" key="1">
    <source>
        <dbReference type="SAM" id="MobiDB-lite"/>
    </source>
</evidence>
<feature type="compositionally biased region" description="Polar residues" evidence="1">
    <location>
        <begin position="488"/>
        <end position="499"/>
    </location>
</feature>
<feature type="compositionally biased region" description="Low complexity" evidence="1">
    <location>
        <begin position="759"/>
        <end position="773"/>
    </location>
</feature>
<accession>F4REI0</accession>
<feature type="region of interest" description="Disordered" evidence="1">
    <location>
        <begin position="800"/>
        <end position="906"/>
    </location>
</feature>
<feature type="region of interest" description="Disordered" evidence="1">
    <location>
        <begin position="212"/>
        <end position="261"/>
    </location>
</feature>
<feature type="region of interest" description="Disordered" evidence="1">
    <location>
        <begin position="486"/>
        <end position="520"/>
    </location>
</feature>
<feature type="compositionally biased region" description="Pro residues" evidence="1">
    <location>
        <begin position="218"/>
        <end position="227"/>
    </location>
</feature>
<feature type="region of interest" description="Disordered" evidence="1">
    <location>
        <begin position="741"/>
        <end position="788"/>
    </location>
</feature>
<dbReference type="RefSeq" id="XP_007407627.1">
    <property type="nucleotide sequence ID" value="XM_007407565.1"/>
</dbReference>
<name>F4REI0_MELLP</name>
<feature type="compositionally biased region" description="Low complexity" evidence="1">
    <location>
        <begin position="630"/>
        <end position="641"/>
    </location>
</feature>
<organism evidence="3">
    <name type="scientific">Melampsora larici-populina (strain 98AG31 / pathotype 3-4-7)</name>
    <name type="common">Poplar leaf rust fungus</name>
    <dbReference type="NCBI Taxonomy" id="747676"/>
    <lineage>
        <taxon>Eukaryota</taxon>
        <taxon>Fungi</taxon>
        <taxon>Dikarya</taxon>
        <taxon>Basidiomycota</taxon>
        <taxon>Pucciniomycotina</taxon>
        <taxon>Pucciniomycetes</taxon>
        <taxon>Pucciniales</taxon>
        <taxon>Melampsoraceae</taxon>
        <taxon>Melampsora</taxon>
    </lineage>
</organism>
<feature type="compositionally biased region" description="Polar residues" evidence="1">
    <location>
        <begin position="139"/>
        <end position="151"/>
    </location>
</feature>
<feature type="region of interest" description="Disordered" evidence="1">
    <location>
        <begin position="390"/>
        <end position="416"/>
    </location>
</feature>
<feature type="compositionally biased region" description="Polar residues" evidence="1">
    <location>
        <begin position="392"/>
        <end position="411"/>
    </location>
</feature>
<keyword evidence="3" id="KW-1185">Reference proteome</keyword>
<dbReference type="VEuPathDB" id="FungiDB:MELLADRAFT_115817"/>
<dbReference type="AlphaFoldDB" id="F4REI0"/>
<dbReference type="HOGENOM" id="CLU_318080_0_0_1"/>
<proteinExistence type="predicted"/>
<feature type="compositionally biased region" description="Basic and acidic residues" evidence="1">
    <location>
        <begin position="152"/>
        <end position="172"/>
    </location>
</feature>
<dbReference type="Proteomes" id="UP000001072">
    <property type="component" value="Unassembled WGS sequence"/>
</dbReference>
<feature type="compositionally biased region" description="Low complexity" evidence="1">
    <location>
        <begin position="500"/>
        <end position="520"/>
    </location>
</feature>
<protein>
    <submittedName>
        <fullName evidence="2">Uncharacterized protein</fullName>
    </submittedName>
</protein>
<feature type="compositionally biased region" description="Polar residues" evidence="1">
    <location>
        <begin position="26"/>
        <end position="65"/>
    </location>
</feature>
<sequence>MDPWSTNEWEEPTVHHSSSIDKSSSTLDFNSSIDLPSTFPTSSDPQTSWPSDHNEYLNSWESQSIPKKPSLSSLEISHSSPALHSIGTQPSDSPVWPSTVELPDFNHVTGPQDPLAIESQDHTSNLPKISSHPEDFPETSLNLSFSASEQINNHDTRSEGSNEAHPTPRSELQDPEDNSWGEFNSETFQATFPAPKIDSPVIPTADAWHGNTTLAEWEPPPLPPPPTLSLNSIIPHQETTSPGWEPSDEIPNQVEDEDEDGTEMGEVIDAWADNKQRGAHQVPSETVAKFQVDTRKWATEQYPIQEENFLPAGKAAMTLDLSAAMVQGGELAEIVADLSQPPLPETSEISTQKLFQNSAISNAFQSAINQTASSAASVLKSASRPRRLFPSGSLTTFTKNSTSESGQASDPTNDDAIWNNFSALEVPHHPHDQKTDAFGLHDAKQSTQPQNKPAGFFSRWTGQAPLTTNTPATLLTKKPDNVLIDSISPLSDSRHSTPNLSEAALPSPSSASMQEASSSRLSRLFGRFGTRPKDSPTSDSNSAISAVTELNDRDVAFLDSVKTVPFETKPALYDEFDNLQIGKQDKAHDLKNPRTSMSSVPPIYPAKPKIKTSYSDGQEDLLDFLAQGAPTKTSPSKSPSKVLKFSPNSITSSSSKQNDQDVDPFDVFNTAPISNSASSKSSRPNSFGQFQGQHSSFHISSSMSSSSKPGSHTKSFSTTSKVPQSLTRYDDIDDLFSEFESVKPTQSRRQSSSTVVPKQHTSTQSWSTQSNHTIPTSQPSQSTFQNMNQSSQLNRIPKMAQPNARTPTPILHLTPNSTNSNVPVPILRPPPSGSSPIPLIAPPSSKLGILSPPAPPSSNLKILSPPPLPSSSSSSSSRPMMSSSFVSKPNGKLNHQTTQSGGLSKQDLSFFDSLL</sequence>
<feature type="compositionally biased region" description="Low complexity" evidence="1">
    <location>
        <begin position="671"/>
        <end position="686"/>
    </location>
</feature>
<evidence type="ECO:0000313" key="2">
    <source>
        <dbReference type="EMBL" id="EGG09267.1"/>
    </source>
</evidence>
<feature type="region of interest" description="Disordered" evidence="1">
    <location>
        <begin position="584"/>
        <end position="612"/>
    </location>
</feature>
<feature type="region of interest" description="Disordered" evidence="1">
    <location>
        <begin position="628"/>
        <end position="723"/>
    </location>
</feature>
<feature type="compositionally biased region" description="Low complexity" evidence="1">
    <location>
        <begin position="834"/>
        <end position="847"/>
    </location>
</feature>
<dbReference type="OrthoDB" id="2502277at2759"/>
<feature type="region of interest" description="Disordered" evidence="1">
    <location>
        <begin position="1"/>
        <end position="187"/>
    </location>
</feature>